<dbReference type="EC" id="2.7.11.25" evidence="1"/>
<keyword evidence="2" id="KW-1185">Reference proteome</keyword>
<comment type="caution">
    <text evidence="1">The sequence shown here is derived from an EMBL/GenBank/DDBJ whole genome shotgun (WGS) entry which is preliminary data.</text>
</comment>
<evidence type="ECO:0000313" key="1">
    <source>
        <dbReference type="EMBL" id="KAJ9071583.1"/>
    </source>
</evidence>
<gene>
    <name evidence="1" type="primary">BCK1_3</name>
    <name evidence="1" type="ORF">DSO57_1035555</name>
</gene>
<sequence length="906" mass="102330">MEMNASEDQRQEHHIETAIPNPQFIPTSPSYFNQPPTKHTHSQSVSPNLLTKHKFDFEGENNNPLEPTTWDLKYTLDWLNEYELENFVDLFKSKNIHGESFASLNHKKLRSLGIQSYKERSKLLRTLRSCFPQLETLTIQVSPQLTESKVSLDNVKLNNKNLPATSPTSPELPLDDISIQMEEKFSDPLDVEAPIDIDIELEEEFADPLSPAPPFIPDHPFIEETFSDPLAVEAPFITDDFFVEESFSDPLGVLAPEIIPEFDFDISFSDPLDTEPPPVVSPTHKDALIEFQDQILPLQSNPNSSSWDRRNTVYCNSVASISAPSLSDWGENTFKSRLAHDYDGETSPLEASEQYGTSFDYACVTNKENILPVQALQPIIKPRKESMINLEKPWKGGFAPRSPTHRDAILSSQRRSSLFYDSDPSKLLDFHSKKMEILHTFPRETQKVDLPVARRVTSKLRPTGNESSFFGNLLPDFFKPFSKHNRKLSFPDDIKSDKNKVIQVSLEDSGPYSVNIGGCTSAEEISKTIFSTLLLDNESHRYHIEEILADGTTRLVSSRQLLVLCSKTDSRRLVRFMLRKLRKAKEPPRPSIPNSPSEVSAPPVPKVSEEVTLPSWAQMWGERPSTEIISSNLEEFFPGYDVDSPILDQSPETPFETLGRKKSIRMVVEENQHRLSSCLSRRSTKLWGSRITQLKDESVSESLNQENPDIPEELRNLQAATQIKWIKGKGIGKGSFGRVFHALNAATGEMLAVKEIDLPSPKKPGSNPGPNIGRKRGDMIKELYREIELLKDLDHDNIVQYLGFEASSGCINIFLEYVSGGSIASVLLRTGPFDELYAASLIRQTVKGLAYLHSCNILHRDIKAANVLINHEGVCKISDFGISKRNDYARAYRYNSRMSFKGSVFW</sequence>
<dbReference type="Proteomes" id="UP001165960">
    <property type="component" value="Unassembled WGS sequence"/>
</dbReference>
<organism evidence="1 2">
    <name type="scientific">Entomophthora muscae</name>
    <dbReference type="NCBI Taxonomy" id="34485"/>
    <lineage>
        <taxon>Eukaryota</taxon>
        <taxon>Fungi</taxon>
        <taxon>Fungi incertae sedis</taxon>
        <taxon>Zoopagomycota</taxon>
        <taxon>Entomophthoromycotina</taxon>
        <taxon>Entomophthoromycetes</taxon>
        <taxon>Entomophthorales</taxon>
        <taxon>Entomophthoraceae</taxon>
        <taxon>Entomophthora</taxon>
    </lineage>
</organism>
<dbReference type="EMBL" id="QTSX02003157">
    <property type="protein sequence ID" value="KAJ9071583.1"/>
    <property type="molecule type" value="Genomic_DNA"/>
</dbReference>
<keyword evidence="1" id="KW-0808">Transferase</keyword>
<accession>A0ACC2TAJ3</accession>
<name>A0ACC2TAJ3_9FUNG</name>
<reference evidence="1" key="1">
    <citation type="submission" date="2022-04" db="EMBL/GenBank/DDBJ databases">
        <title>Genome of the entomopathogenic fungus Entomophthora muscae.</title>
        <authorList>
            <person name="Elya C."/>
            <person name="Lovett B.R."/>
            <person name="Lee E."/>
            <person name="Macias A.M."/>
            <person name="Hajek A.E."/>
            <person name="De Bivort B.L."/>
            <person name="Kasson M.T."/>
            <person name="De Fine Licht H.H."/>
            <person name="Stajich J.E."/>
        </authorList>
    </citation>
    <scope>NUCLEOTIDE SEQUENCE</scope>
    <source>
        <strain evidence="1">Berkeley</strain>
    </source>
</reference>
<protein>
    <submittedName>
        <fullName evidence="1">Mitogen-activated protein kinase kinase kinase</fullName>
        <ecNumber evidence="1">2.7.11.25</ecNumber>
    </submittedName>
</protein>
<keyword evidence="1" id="KW-0418">Kinase</keyword>
<evidence type="ECO:0000313" key="2">
    <source>
        <dbReference type="Proteomes" id="UP001165960"/>
    </source>
</evidence>
<proteinExistence type="predicted"/>